<evidence type="ECO:0000256" key="1">
    <source>
        <dbReference type="SAM" id="SignalP"/>
    </source>
</evidence>
<gene>
    <name evidence="2" type="ORF">CEPIT_LOCUS26178</name>
</gene>
<dbReference type="Proteomes" id="UP001152523">
    <property type="component" value="Unassembled WGS sequence"/>
</dbReference>
<feature type="signal peptide" evidence="1">
    <location>
        <begin position="1"/>
        <end position="20"/>
    </location>
</feature>
<evidence type="ECO:0000313" key="2">
    <source>
        <dbReference type="EMBL" id="CAH9124698.1"/>
    </source>
</evidence>
<feature type="chain" id="PRO_5043628322" evidence="1">
    <location>
        <begin position="21"/>
        <end position="176"/>
    </location>
</feature>
<dbReference type="AlphaFoldDB" id="A0AAV0EPY0"/>
<proteinExistence type="predicted"/>
<evidence type="ECO:0000313" key="3">
    <source>
        <dbReference type="Proteomes" id="UP001152523"/>
    </source>
</evidence>
<dbReference type="EMBL" id="CAMAPF010000935">
    <property type="protein sequence ID" value="CAH9124698.1"/>
    <property type="molecule type" value="Genomic_DNA"/>
</dbReference>
<keyword evidence="3" id="KW-1185">Reference proteome</keyword>
<organism evidence="2 3">
    <name type="scientific">Cuscuta epithymum</name>
    <dbReference type="NCBI Taxonomy" id="186058"/>
    <lineage>
        <taxon>Eukaryota</taxon>
        <taxon>Viridiplantae</taxon>
        <taxon>Streptophyta</taxon>
        <taxon>Embryophyta</taxon>
        <taxon>Tracheophyta</taxon>
        <taxon>Spermatophyta</taxon>
        <taxon>Magnoliopsida</taxon>
        <taxon>eudicotyledons</taxon>
        <taxon>Gunneridae</taxon>
        <taxon>Pentapetalae</taxon>
        <taxon>asterids</taxon>
        <taxon>lamiids</taxon>
        <taxon>Solanales</taxon>
        <taxon>Convolvulaceae</taxon>
        <taxon>Cuscuteae</taxon>
        <taxon>Cuscuta</taxon>
        <taxon>Cuscuta subgen. Cuscuta</taxon>
    </lineage>
</organism>
<accession>A0AAV0EPY0</accession>
<keyword evidence="1" id="KW-0732">Signal</keyword>
<sequence>MSAEAVFLLVSGAVIRCLQAAPSRGFILAKPLVLGRQNYEWRCKWWCFAVSCIVEHRVCLSVVGDKQFVGGIYGTVQVKDWMGLHPVYERSSVHSEKRSLGDDLTLIGPSHKFGISGYDCKSICVNLRGVDPDFEIARGDVVWEPRTENVTFANYDKRLERVVTGEMAALQWVIRS</sequence>
<reference evidence="2" key="1">
    <citation type="submission" date="2022-07" db="EMBL/GenBank/DDBJ databases">
        <authorList>
            <person name="Macas J."/>
            <person name="Novak P."/>
            <person name="Neumann P."/>
        </authorList>
    </citation>
    <scope>NUCLEOTIDE SEQUENCE</scope>
</reference>
<name>A0AAV0EPY0_9ASTE</name>
<protein>
    <submittedName>
        <fullName evidence="2">Uncharacterized protein</fullName>
    </submittedName>
</protein>
<comment type="caution">
    <text evidence="2">The sequence shown here is derived from an EMBL/GenBank/DDBJ whole genome shotgun (WGS) entry which is preliminary data.</text>
</comment>